<evidence type="ECO:0000313" key="2">
    <source>
        <dbReference type="EMBL" id="MBW32779.1"/>
    </source>
</evidence>
<dbReference type="EMBL" id="GGFM01012028">
    <property type="protein sequence ID" value="MBW32779.1"/>
    <property type="molecule type" value="Transcribed_RNA"/>
</dbReference>
<protein>
    <submittedName>
        <fullName evidence="2">Putative secreted peptide</fullName>
    </submittedName>
</protein>
<evidence type="ECO:0000256" key="1">
    <source>
        <dbReference type="SAM" id="SignalP"/>
    </source>
</evidence>
<accession>A0A2M3ZW96</accession>
<keyword evidence="1" id="KW-0732">Signal</keyword>
<reference evidence="2" key="1">
    <citation type="submission" date="2018-01" db="EMBL/GenBank/DDBJ databases">
        <title>An insight into the sialome of Amazonian anophelines.</title>
        <authorList>
            <person name="Ribeiro J.M."/>
            <person name="Scarpassa V."/>
            <person name="Calvo E."/>
        </authorList>
    </citation>
    <scope>NUCLEOTIDE SEQUENCE</scope>
    <source>
        <tissue evidence="2">Salivary glands</tissue>
    </source>
</reference>
<feature type="chain" id="PRO_5014779146" evidence="1">
    <location>
        <begin position="26"/>
        <end position="66"/>
    </location>
</feature>
<sequence>MDRHLSNKISIGMFFMLIFLRCINSLQLRDHTNSSAGWLHRIIPPPRSISCCFFEKLWQSSEDCVS</sequence>
<proteinExistence type="predicted"/>
<name>A0A2M3ZW96_9DIPT</name>
<dbReference type="AlphaFoldDB" id="A0A2M3ZW96"/>
<feature type="signal peptide" evidence="1">
    <location>
        <begin position="1"/>
        <end position="25"/>
    </location>
</feature>
<organism evidence="2">
    <name type="scientific">Anopheles braziliensis</name>
    <dbReference type="NCBI Taxonomy" id="58242"/>
    <lineage>
        <taxon>Eukaryota</taxon>
        <taxon>Metazoa</taxon>
        <taxon>Ecdysozoa</taxon>
        <taxon>Arthropoda</taxon>
        <taxon>Hexapoda</taxon>
        <taxon>Insecta</taxon>
        <taxon>Pterygota</taxon>
        <taxon>Neoptera</taxon>
        <taxon>Endopterygota</taxon>
        <taxon>Diptera</taxon>
        <taxon>Nematocera</taxon>
        <taxon>Culicoidea</taxon>
        <taxon>Culicidae</taxon>
        <taxon>Anophelinae</taxon>
        <taxon>Anopheles</taxon>
    </lineage>
</organism>